<dbReference type="RefSeq" id="XP_041164034.1">
    <property type="nucleotide sequence ID" value="XM_041309249.1"/>
</dbReference>
<proteinExistence type="predicted"/>
<gene>
    <name evidence="2" type="ORF">HD556DRAFT_1525091</name>
</gene>
<dbReference type="OrthoDB" id="2689695at2759"/>
<name>A0A9P7J2Y5_9AGAM</name>
<protein>
    <submittedName>
        <fullName evidence="2">Uncharacterized protein</fullName>
    </submittedName>
</protein>
<dbReference type="AlphaFoldDB" id="A0A9P7J2Y5"/>
<sequence>MLCPDLGQFLLVTTPEMVSGIPGSAGKRNEALEAHKNMISINKSGKASCLDWYNGNDVACSLNNMTIFLAYTFPSSPLSLLTIMQAEIPGQIQDGYDAVPNFFHEIHQHSQIVHYDENSSFGSSTCTTHYLAAFKTHLRRLFTLPPHHQMPPVVDISLTQGVPCFNLRRNAAAGAPGSDDSLIRDEDYHGPPSPDADLQQQQRPAAVQVDNGEHGRGWACC</sequence>
<keyword evidence="3" id="KW-1185">Reference proteome</keyword>
<dbReference type="EMBL" id="JABBWE010000010">
    <property type="protein sequence ID" value="KAG1799811.1"/>
    <property type="molecule type" value="Genomic_DNA"/>
</dbReference>
<comment type="caution">
    <text evidence="2">The sequence shown here is derived from an EMBL/GenBank/DDBJ whole genome shotgun (WGS) entry which is preliminary data.</text>
</comment>
<organism evidence="2 3">
    <name type="scientific">Suillus plorans</name>
    <dbReference type="NCBI Taxonomy" id="116603"/>
    <lineage>
        <taxon>Eukaryota</taxon>
        <taxon>Fungi</taxon>
        <taxon>Dikarya</taxon>
        <taxon>Basidiomycota</taxon>
        <taxon>Agaricomycotina</taxon>
        <taxon>Agaricomycetes</taxon>
        <taxon>Agaricomycetidae</taxon>
        <taxon>Boletales</taxon>
        <taxon>Suillineae</taxon>
        <taxon>Suillaceae</taxon>
        <taxon>Suillus</taxon>
    </lineage>
</organism>
<dbReference type="Proteomes" id="UP000719766">
    <property type="component" value="Unassembled WGS sequence"/>
</dbReference>
<feature type="region of interest" description="Disordered" evidence="1">
    <location>
        <begin position="174"/>
        <end position="203"/>
    </location>
</feature>
<evidence type="ECO:0000256" key="1">
    <source>
        <dbReference type="SAM" id="MobiDB-lite"/>
    </source>
</evidence>
<evidence type="ECO:0000313" key="3">
    <source>
        <dbReference type="Proteomes" id="UP000719766"/>
    </source>
</evidence>
<accession>A0A9P7J2Y5</accession>
<evidence type="ECO:0000313" key="2">
    <source>
        <dbReference type="EMBL" id="KAG1799811.1"/>
    </source>
</evidence>
<dbReference type="GeneID" id="64603013"/>
<reference evidence="2" key="1">
    <citation type="journal article" date="2020" name="New Phytol.">
        <title>Comparative genomics reveals dynamic genome evolution in host specialist ectomycorrhizal fungi.</title>
        <authorList>
            <person name="Lofgren L.A."/>
            <person name="Nguyen N.H."/>
            <person name="Vilgalys R."/>
            <person name="Ruytinx J."/>
            <person name="Liao H.L."/>
            <person name="Branco S."/>
            <person name="Kuo A."/>
            <person name="LaButti K."/>
            <person name="Lipzen A."/>
            <person name="Andreopoulos W."/>
            <person name="Pangilinan J."/>
            <person name="Riley R."/>
            <person name="Hundley H."/>
            <person name="Na H."/>
            <person name="Barry K."/>
            <person name="Grigoriev I.V."/>
            <person name="Stajich J.E."/>
            <person name="Kennedy P.G."/>
        </authorList>
    </citation>
    <scope>NUCLEOTIDE SEQUENCE</scope>
    <source>
        <strain evidence="2">S12</strain>
    </source>
</reference>